<comment type="caution">
    <text evidence="1">The sequence shown here is derived from an EMBL/GenBank/DDBJ whole genome shotgun (WGS) entry which is preliminary data.</text>
</comment>
<dbReference type="EMBL" id="MU266356">
    <property type="protein sequence ID" value="KAH7928207.1"/>
    <property type="molecule type" value="Genomic_DNA"/>
</dbReference>
<protein>
    <submittedName>
        <fullName evidence="1">Uncharacterized protein</fullName>
    </submittedName>
</protein>
<accession>A0ACB8BRX7</accession>
<evidence type="ECO:0000313" key="1">
    <source>
        <dbReference type="EMBL" id="KAH7928207.1"/>
    </source>
</evidence>
<name>A0ACB8BRX7_9AGAM</name>
<proteinExistence type="predicted"/>
<sequence length="182" mass="19303">MSRLYIIIGVCVGATVVVALIVTFLCIRRARANVMAGAGAVGANPQPFSLPIATTPFMSFTSRRADDRRLSSNSLLIISSRHHSSSSLCYSGQSLQPVAQELIGPMPAVPDDHTSSVTLPFSAEEPLRGNHPLSRAHSHYTDALADLEASARLDPGRSDSPVSGIHSETYSLASSEYIAVAI</sequence>
<organism evidence="1 2">
    <name type="scientific">Leucogyrophana mollusca</name>
    <dbReference type="NCBI Taxonomy" id="85980"/>
    <lineage>
        <taxon>Eukaryota</taxon>
        <taxon>Fungi</taxon>
        <taxon>Dikarya</taxon>
        <taxon>Basidiomycota</taxon>
        <taxon>Agaricomycotina</taxon>
        <taxon>Agaricomycetes</taxon>
        <taxon>Agaricomycetidae</taxon>
        <taxon>Boletales</taxon>
        <taxon>Boletales incertae sedis</taxon>
        <taxon>Leucogyrophana</taxon>
    </lineage>
</organism>
<keyword evidence="2" id="KW-1185">Reference proteome</keyword>
<evidence type="ECO:0000313" key="2">
    <source>
        <dbReference type="Proteomes" id="UP000790709"/>
    </source>
</evidence>
<gene>
    <name evidence="1" type="ORF">BV22DRAFT_226169</name>
</gene>
<dbReference type="Proteomes" id="UP000790709">
    <property type="component" value="Unassembled WGS sequence"/>
</dbReference>
<reference evidence="1" key="1">
    <citation type="journal article" date="2021" name="New Phytol.">
        <title>Evolutionary innovations through gain and loss of genes in the ectomycorrhizal Boletales.</title>
        <authorList>
            <person name="Wu G."/>
            <person name="Miyauchi S."/>
            <person name="Morin E."/>
            <person name="Kuo A."/>
            <person name="Drula E."/>
            <person name="Varga T."/>
            <person name="Kohler A."/>
            <person name="Feng B."/>
            <person name="Cao Y."/>
            <person name="Lipzen A."/>
            <person name="Daum C."/>
            <person name="Hundley H."/>
            <person name="Pangilinan J."/>
            <person name="Johnson J."/>
            <person name="Barry K."/>
            <person name="LaButti K."/>
            <person name="Ng V."/>
            <person name="Ahrendt S."/>
            <person name="Min B."/>
            <person name="Choi I.G."/>
            <person name="Park H."/>
            <person name="Plett J.M."/>
            <person name="Magnuson J."/>
            <person name="Spatafora J.W."/>
            <person name="Nagy L.G."/>
            <person name="Henrissat B."/>
            <person name="Grigoriev I.V."/>
            <person name="Yang Z.L."/>
            <person name="Xu J."/>
            <person name="Martin F.M."/>
        </authorList>
    </citation>
    <scope>NUCLEOTIDE SEQUENCE</scope>
    <source>
        <strain evidence="1">KUC20120723A-06</strain>
    </source>
</reference>